<sequence>MFRKFTVWTAVIVAVHSNNVLALQQSNSITQNDAYTTMSDLNSSSSTDNSIPSANEPTSLTSGLHAKDCNPNFPTESIESTITPSPVPTSTPEASPATNPTPLNAVTPTLPPEKTSTSTPSENTSLSANPISTTDDLGENGSDQTAQQANTQSSETNNVGSTSTVGLGLLATVAAVAAVGTAASRMKKAREDDADAALATPGDSHIHIEIKHTPTGGSTIL</sequence>
<evidence type="ECO:0000313" key="4">
    <source>
        <dbReference type="Proteomes" id="UP000054928"/>
    </source>
</evidence>
<feature type="compositionally biased region" description="Low complexity" evidence="1">
    <location>
        <begin position="77"/>
        <end position="102"/>
    </location>
</feature>
<dbReference type="EMBL" id="CCYD01002371">
    <property type="protein sequence ID" value="CEG46936.1"/>
    <property type="molecule type" value="Genomic_DNA"/>
</dbReference>
<dbReference type="STRING" id="4781.A0A0P1B0Y1"/>
<feature type="chain" id="PRO_5006059098" description="RxLR-like protein" evidence="2">
    <location>
        <begin position="23"/>
        <end position="221"/>
    </location>
</feature>
<feature type="signal peptide" evidence="2">
    <location>
        <begin position="1"/>
        <end position="22"/>
    </location>
</feature>
<proteinExistence type="predicted"/>
<accession>A0A0P1B0Y1</accession>
<dbReference type="OrthoDB" id="168394at2759"/>
<evidence type="ECO:0000256" key="2">
    <source>
        <dbReference type="SAM" id="SignalP"/>
    </source>
</evidence>
<protein>
    <recommendedName>
        <fullName evidence="5">RxLR-like protein</fullName>
    </recommendedName>
</protein>
<feature type="compositionally biased region" description="Low complexity" evidence="1">
    <location>
        <begin position="40"/>
        <end position="53"/>
    </location>
</feature>
<keyword evidence="4" id="KW-1185">Reference proteome</keyword>
<organism evidence="3 4">
    <name type="scientific">Plasmopara halstedii</name>
    <name type="common">Downy mildew of sunflower</name>
    <dbReference type="NCBI Taxonomy" id="4781"/>
    <lineage>
        <taxon>Eukaryota</taxon>
        <taxon>Sar</taxon>
        <taxon>Stramenopiles</taxon>
        <taxon>Oomycota</taxon>
        <taxon>Peronosporomycetes</taxon>
        <taxon>Peronosporales</taxon>
        <taxon>Peronosporaceae</taxon>
        <taxon>Plasmopara</taxon>
    </lineage>
</organism>
<feature type="compositionally biased region" description="Polar residues" evidence="1">
    <location>
        <begin position="114"/>
        <end position="160"/>
    </location>
</feature>
<dbReference type="Proteomes" id="UP000054928">
    <property type="component" value="Unassembled WGS sequence"/>
</dbReference>
<evidence type="ECO:0000256" key="1">
    <source>
        <dbReference type="SAM" id="MobiDB-lite"/>
    </source>
</evidence>
<evidence type="ECO:0008006" key="5">
    <source>
        <dbReference type="Google" id="ProtNLM"/>
    </source>
</evidence>
<feature type="region of interest" description="Disordered" evidence="1">
    <location>
        <begin position="40"/>
        <end position="160"/>
    </location>
</feature>
<name>A0A0P1B0Y1_PLAHL</name>
<dbReference type="RefSeq" id="XP_024583305.1">
    <property type="nucleotide sequence ID" value="XM_024717847.1"/>
</dbReference>
<dbReference type="OMA" id="TEGYPRT"/>
<dbReference type="AlphaFoldDB" id="A0A0P1B0Y1"/>
<evidence type="ECO:0000313" key="3">
    <source>
        <dbReference type="EMBL" id="CEG46936.1"/>
    </source>
</evidence>
<keyword evidence="2" id="KW-0732">Signal</keyword>
<dbReference type="GeneID" id="36398660"/>
<reference evidence="4" key="1">
    <citation type="submission" date="2014-09" db="EMBL/GenBank/DDBJ databases">
        <authorList>
            <person name="Sharma Rahul"/>
            <person name="Thines Marco"/>
        </authorList>
    </citation>
    <scope>NUCLEOTIDE SEQUENCE [LARGE SCALE GENOMIC DNA]</scope>
</reference>